<dbReference type="EMBL" id="CP060711">
    <property type="protein sequence ID" value="QNN46568.1"/>
    <property type="molecule type" value="Genomic_DNA"/>
</dbReference>
<gene>
    <name evidence="1" type="ORF">H9L17_15640</name>
</gene>
<dbReference type="AlphaFoldDB" id="A0A7G9QT93"/>
<evidence type="ECO:0000313" key="2">
    <source>
        <dbReference type="Proteomes" id="UP000515977"/>
    </source>
</evidence>
<evidence type="ECO:0000313" key="1">
    <source>
        <dbReference type="EMBL" id="QNN46568.1"/>
    </source>
</evidence>
<sequence>MRGCRAAAIGFACVPAALVVAWKLFEAWHFAGVVPAAIGINYPIAIDGISDFREGCGMAVFRIDAATKRDIRSRGLAFSKDAGHSRKANDAYHTFSSWHSTPDPAWADDDQTLLSPGLECAKLDGGLRAQLESAARTAGAYYAYGPEKALLVVPELGIVALSYNG</sequence>
<dbReference type="KEGG" id="tbv:H9L17_15640"/>
<keyword evidence="2" id="KW-1185">Reference proteome</keyword>
<dbReference type="Proteomes" id="UP000515977">
    <property type="component" value="Chromosome"/>
</dbReference>
<organism evidence="1 2">
    <name type="scientific">Thermomonas brevis</name>
    <dbReference type="NCBI Taxonomy" id="215691"/>
    <lineage>
        <taxon>Bacteria</taxon>
        <taxon>Pseudomonadati</taxon>
        <taxon>Pseudomonadota</taxon>
        <taxon>Gammaproteobacteria</taxon>
        <taxon>Lysobacterales</taxon>
        <taxon>Lysobacteraceae</taxon>
        <taxon>Thermomonas</taxon>
    </lineage>
</organism>
<dbReference type="RefSeq" id="WP_187570332.1">
    <property type="nucleotide sequence ID" value="NZ_CP060711.1"/>
</dbReference>
<proteinExistence type="predicted"/>
<name>A0A7G9QT93_9GAMM</name>
<accession>A0A7G9QT93</accession>
<protein>
    <submittedName>
        <fullName evidence="1">Uncharacterized protein</fullName>
    </submittedName>
</protein>
<reference evidence="1 2" key="1">
    <citation type="submission" date="2020-08" db="EMBL/GenBank/DDBJ databases">
        <title>Genome sequence of Thermomonas brevis KACC 16975T.</title>
        <authorList>
            <person name="Hyun D.-W."/>
            <person name="Bae J.-W."/>
        </authorList>
    </citation>
    <scope>NUCLEOTIDE SEQUENCE [LARGE SCALE GENOMIC DNA]</scope>
    <source>
        <strain evidence="1 2">KACC 16975</strain>
    </source>
</reference>